<dbReference type="EMBL" id="JAIMJA010000005">
    <property type="protein sequence ID" value="MCE2594415.1"/>
    <property type="molecule type" value="Genomic_DNA"/>
</dbReference>
<gene>
    <name evidence="2" type="ORF">K6Y31_06270</name>
</gene>
<comment type="caution">
    <text evidence="2">The sequence shown here is derived from an EMBL/GenBank/DDBJ whole genome shotgun (WGS) entry which is preliminary data.</text>
</comment>
<organism evidence="2 3">
    <name type="scientific">Motilimonas cestriensis</name>
    <dbReference type="NCBI Taxonomy" id="2742685"/>
    <lineage>
        <taxon>Bacteria</taxon>
        <taxon>Pseudomonadati</taxon>
        <taxon>Pseudomonadota</taxon>
        <taxon>Gammaproteobacteria</taxon>
        <taxon>Alteromonadales</taxon>
        <taxon>Alteromonadales genera incertae sedis</taxon>
        <taxon>Motilimonas</taxon>
    </lineage>
</organism>
<sequence length="483" mass="55521">MAKSQQNMQGQARYGSLPFEEAIKQFKAKLNLPSERWADVWRDAHNSGFMVAGAMGDNLLNDFRKAVDTAIAEGKSIGWFKREFNAIVKKHGWEHTGSADWRARIIYDTNMRQSYNAGRWQQLQQFEVWQYQHGDSITPRKWHLKWHGLTLNKDDPFWHTHFPQNGWGCKCKVRGLRRIKDEDLNKTPEPIYREYIDPVTGEVHRVPQGIDPGFDYAPTKAQQAKQQTKHREQAAKPFTPPERLVPTAFSTVKNVNIDSLNKALEALIATDAAPELAKLLAFIKERDLKTLFIKSTEMGKGDAAWAIADEVAEYLGLTADQARNMYYAPKLKDPLGFTSVDWQHVVIRAQQQHNLGKVNVDAIIKDVKTIIKEGAAGNGKHLWPNGSQRWFAIAEAGGDILGSHGCLLSWLHEMGHQVHYKLGQPSPPTDKYLTYYGWQQESEREWFAEHFSAWLLGREELQKHWPDVVDWFDKQWANLQDRK</sequence>
<reference evidence="2 3" key="1">
    <citation type="journal article" date="2022" name="Environ. Microbiol. Rep.">
        <title>Eco-phylogenetic analyses reveal divergent evolution of vitamin B12 metabolism in the marine bacterial family 'Psychromonadaceae'.</title>
        <authorList>
            <person name="Jin X."/>
            <person name="Yang Y."/>
            <person name="Cao H."/>
            <person name="Gao B."/>
            <person name="Zhao Z."/>
        </authorList>
    </citation>
    <scope>NUCLEOTIDE SEQUENCE [LARGE SCALE GENOMIC DNA]</scope>
    <source>
        <strain evidence="2 3">MKS20</strain>
    </source>
</reference>
<dbReference type="InterPro" id="IPR006528">
    <property type="entry name" value="Phage_head_morphogenesis_dom"/>
</dbReference>
<protein>
    <submittedName>
        <fullName evidence="2">F protein</fullName>
    </submittedName>
</protein>
<dbReference type="RefSeq" id="WP_233051955.1">
    <property type="nucleotide sequence ID" value="NZ_JAIMJA010000005.1"/>
</dbReference>
<feature type="domain" description="Phage head morphogenesis" evidence="1">
    <location>
        <begin position="62"/>
        <end position="173"/>
    </location>
</feature>
<dbReference type="Proteomes" id="UP001201273">
    <property type="component" value="Unassembled WGS sequence"/>
</dbReference>
<keyword evidence="3" id="KW-1185">Reference proteome</keyword>
<name>A0ABS8W7F1_9GAMM</name>
<proteinExistence type="predicted"/>
<evidence type="ECO:0000259" key="1">
    <source>
        <dbReference type="Pfam" id="PF04233"/>
    </source>
</evidence>
<dbReference type="SUPFAM" id="SSF55486">
    <property type="entry name" value="Metalloproteases ('zincins'), catalytic domain"/>
    <property type="match status" value="1"/>
</dbReference>
<evidence type="ECO:0000313" key="2">
    <source>
        <dbReference type="EMBL" id="MCE2594415.1"/>
    </source>
</evidence>
<accession>A0ABS8W7F1</accession>
<dbReference type="Pfam" id="PF04233">
    <property type="entry name" value="Phage_Mu_F"/>
    <property type="match status" value="1"/>
</dbReference>
<evidence type="ECO:0000313" key="3">
    <source>
        <dbReference type="Proteomes" id="UP001201273"/>
    </source>
</evidence>